<dbReference type="Pfam" id="PF13699">
    <property type="entry name" value="eCIS_core"/>
    <property type="match status" value="1"/>
</dbReference>
<dbReference type="OrthoDB" id="4317910at2"/>
<sequence>MEKAVLQPENKTTTIRSSFFKPAIQKKLNIGSADDSYEVEADNMANNVMRINEPSHQNVTQTGALLQRKCAHCEEEEKLQRKPLAECITPLIQRSSNSESEGNASSHIENQINNSKGGGSNLDNETKSFMENRFGTDFSDVKIHTGSQAVQMSRELNAQAFTVGNAIYFNEGKFNPSSDAGKHLLAHELTHTVQQSGAIGRKIQRDWALVPPRPNAIGAVLNPAKILEAIAFNENILNNIPNSVEMIGLIRDVLGINKLPSVIDEDFVNAVVNWQAVNRMTQDGKLGPATARPLFLEIGAEGAGRCEIDTGPSYSPRGTINVPAGLGARQAFFRLASTFKSDPANKILPSCCEVRQFIRWNAAAAASFAPGVVPHAGFPAAHPVNTWIEDRDDTVNNRYGHRSGTFSDPQSFDQYLDSSGRRNQAFGNVYAGSDSPGGTGMAGQWRFMIKVLDVCNGNTTIGSQDFVNVNW</sequence>
<proteinExistence type="predicted"/>
<organism evidence="3 4">
    <name type="scientific">Flavobacterium cellulosilyticum</name>
    <dbReference type="NCBI Taxonomy" id="2541731"/>
    <lineage>
        <taxon>Bacteria</taxon>
        <taxon>Pseudomonadati</taxon>
        <taxon>Bacteroidota</taxon>
        <taxon>Flavobacteriia</taxon>
        <taxon>Flavobacteriales</taxon>
        <taxon>Flavobacteriaceae</taxon>
        <taxon>Flavobacterium</taxon>
    </lineage>
</organism>
<feature type="compositionally biased region" description="Polar residues" evidence="1">
    <location>
        <begin position="107"/>
        <end position="123"/>
    </location>
</feature>
<evidence type="ECO:0000256" key="1">
    <source>
        <dbReference type="SAM" id="MobiDB-lite"/>
    </source>
</evidence>
<name>A0A4R5C845_9FLAO</name>
<gene>
    <name evidence="3" type="ORF">E0F76_12900</name>
</gene>
<comment type="caution">
    <text evidence="3">The sequence shown here is derived from an EMBL/GenBank/DDBJ whole genome shotgun (WGS) entry which is preliminary data.</text>
</comment>
<reference evidence="3 4" key="1">
    <citation type="submission" date="2019-03" db="EMBL/GenBank/DDBJ databases">
        <title>Flavobacterium AR-3-4 sp. nov. isolated from arctic soil.</title>
        <authorList>
            <person name="Chaudhary D.K."/>
        </authorList>
    </citation>
    <scope>NUCLEOTIDE SEQUENCE [LARGE SCALE GENOMIC DNA]</scope>
    <source>
        <strain evidence="3 4">AR-3-4</strain>
    </source>
</reference>
<dbReference type="Proteomes" id="UP000295479">
    <property type="component" value="Unassembled WGS sequence"/>
</dbReference>
<dbReference type="AlphaFoldDB" id="A0A4R5C845"/>
<dbReference type="EMBL" id="SMFK01000008">
    <property type="protein sequence ID" value="TDD96001.1"/>
    <property type="molecule type" value="Genomic_DNA"/>
</dbReference>
<feature type="compositionally biased region" description="Low complexity" evidence="1">
    <location>
        <begin position="95"/>
        <end position="106"/>
    </location>
</feature>
<feature type="domain" description="eCIS core" evidence="2">
    <location>
        <begin position="122"/>
        <end position="198"/>
    </location>
</feature>
<feature type="region of interest" description="Disordered" evidence="1">
    <location>
        <begin position="94"/>
        <end position="127"/>
    </location>
</feature>
<dbReference type="InterPro" id="IPR025295">
    <property type="entry name" value="eCIS_core_dom"/>
</dbReference>
<evidence type="ECO:0000259" key="2">
    <source>
        <dbReference type="Pfam" id="PF13699"/>
    </source>
</evidence>
<keyword evidence="4" id="KW-1185">Reference proteome</keyword>
<dbReference type="RefSeq" id="WP_132006683.1">
    <property type="nucleotide sequence ID" value="NZ_SMFK01000008.1"/>
</dbReference>
<accession>A0A4R5C845</accession>
<evidence type="ECO:0000313" key="4">
    <source>
        <dbReference type="Proteomes" id="UP000295479"/>
    </source>
</evidence>
<evidence type="ECO:0000313" key="3">
    <source>
        <dbReference type="EMBL" id="TDD96001.1"/>
    </source>
</evidence>
<protein>
    <submittedName>
        <fullName evidence="3">DUF4157 domain-containing protein</fullName>
    </submittedName>
</protein>